<feature type="region of interest" description="Disordered" evidence="1">
    <location>
        <begin position="203"/>
        <end position="227"/>
    </location>
</feature>
<evidence type="ECO:0000313" key="4">
    <source>
        <dbReference type="Proteomes" id="UP000282674"/>
    </source>
</evidence>
<evidence type="ECO:0000259" key="2">
    <source>
        <dbReference type="Pfam" id="PF03771"/>
    </source>
</evidence>
<keyword evidence="4" id="KW-1185">Reference proteome</keyword>
<feature type="compositionally biased region" description="Polar residues" evidence="1">
    <location>
        <begin position="203"/>
        <end position="214"/>
    </location>
</feature>
<gene>
    <name evidence="3" type="ORF">EBO15_37090</name>
</gene>
<organism evidence="3 4">
    <name type="scientific">Actinomadura harenae</name>
    <dbReference type="NCBI Taxonomy" id="2483351"/>
    <lineage>
        <taxon>Bacteria</taxon>
        <taxon>Bacillati</taxon>
        <taxon>Actinomycetota</taxon>
        <taxon>Actinomycetes</taxon>
        <taxon>Streptosporangiales</taxon>
        <taxon>Thermomonosporaceae</taxon>
        <taxon>Actinomadura</taxon>
    </lineage>
</organism>
<evidence type="ECO:0000256" key="1">
    <source>
        <dbReference type="SAM" id="MobiDB-lite"/>
    </source>
</evidence>
<dbReference type="EMBL" id="RFFG01000119">
    <property type="protein sequence ID" value="RMI36998.1"/>
    <property type="molecule type" value="Genomic_DNA"/>
</dbReference>
<feature type="region of interest" description="Disordered" evidence="1">
    <location>
        <begin position="66"/>
        <end position="96"/>
    </location>
</feature>
<sequence>MPPHQRDQRPRRAVERPPHKSVMRRPSGPSRLPLASRDLSYALESSHRAVPAAAGPDLSRLCACSRPGRSAPSVGRSDGRPDLHPWNGDRPMPTRPRYLIDPDIDSVDDVLETARNAGWHLRSDPNCNTWAVSPDGRIVLAWLPEPNDYAPRVSGHRPWAVEWVIRVYKTPDHDKPDYELIFTIGTPAPVVDAALRSLIEPVDTTTGHQPQDGSQVKRRFVGDRNLGRTAGSRRRRMPLLWRCLRNQ</sequence>
<dbReference type="AlphaFoldDB" id="A0A3M2LQ71"/>
<name>A0A3M2LQ71_9ACTN</name>
<protein>
    <submittedName>
        <fullName evidence="3">DUF317 domain-containing protein</fullName>
    </submittedName>
</protein>
<evidence type="ECO:0000313" key="3">
    <source>
        <dbReference type="EMBL" id="RMI36998.1"/>
    </source>
</evidence>
<comment type="caution">
    <text evidence="3">The sequence shown here is derived from an EMBL/GenBank/DDBJ whole genome shotgun (WGS) entry which is preliminary data.</text>
</comment>
<feature type="domain" description="DUF317" evidence="2">
    <location>
        <begin position="133"/>
        <end position="201"/>
    </location>
</feature>
<dbReference type="Proteomes" id="UP000282674">
    <property type="component" value="Unassembled WGS sequence"/>
</dbReference>
<dbReference type="Pfam" id="PF03771">
    <property type="entry name" value="SPDY"/>
    <property type="match status" value="1"/>
</dbReference>
<proteinExistence type="predicted"/>
<reference evidence="3 4" key="1">
    <citation type="submission" date="2018-10" db="EMBL/GenBank/DDBJ databases">
        <title>Isolation from soil.</title>
        <authorList>
            <person name="Hu J."/>
        </authorList>
    </citation>
    <scope>NUCLEOTIDE SEQUENCE [LARGE SCALE GENOMIC DNA]</scope>
    <source>
        <strain evidence="3 4">NEAU-Ht49</strain>
    </source>
</reference>
<accession>A0A3M2LQ71</accession>
<dbReference type="InterPro" id="IPR005523">
    <property type="entry name" value="DUF317_SPDY"/>
</dbReference>
<feature type="region of interest" description="Disordered" evidence="1">
    <location>
        <begin position="1"/>
        <end position="36"/>
    </location>
</feature>
<feature type="compositionally biased region" description="Basic and acidic residues" evidence="1">
    <location>
        <begin position="1"/>
        <end position="18"/>
    </location>
</feature>